<evidence type="ECO:0000256" key="1">
    <source>
        <dbReference type="SAM" id="Phobius"/>
    </source>
</evidence>
<organism evidence="2 3">
    <name type="scientific">Escherichia coli</name>
    <dbReference type="NCBI Taxonomy" id="562"/>
    <lineage>
        <taxon>Bacteria</taxon>
        <taxon>Pseudomonadati</taxon>
        <taxon>Pseudomonadota</taxon>
        <taxon>Gammaproteobacteria</taxon>
        <taxon>Enterobacterales</taxon>
        <taxon>Enterobacteriaceae</taxon>
        <taxon>Escherichia</taxon>
    </lineage>
</organism>
<proteinExistence type="predicted"/>
<dbReference type="AlphaFoldDB" id="A0A8T6Q2I8"/>
<accession>A0A8T6Q2I8</accession>
<gene>
    <name evidence="2" type="ORF">G3V95_28595</name>
</gene>
<comment type="caution">
    <text evidence="2">The sequence shown here is derived from an EMBL/GenBank/DDBJ whole genome shotgun (WGS) entry which is preliminary data.</text>
</comment>
<protein>
    <submittedName>
        <fullName evidence="2">Metal ABC transporter permease</fullName>
    </submittedName>
</protein>
<sequence>ATGIAVIVSVTGFWLSFFIDIAPAPTIVVLFAVVFIMTFTVISFNARTKGNAHRQDLLSPN</sequence>
<dbReference type="EMBL" id="JAAGYI010000364">
    <property type="protein sequence ID" value="NEM89313.1"/>
    <property type="molecule type" value="Genomic_DNA"/>
</dbReference>
<evidence type="ECO:0000313" key="3">
    <source>
        <dbReference type="Proteomes" id="UP000469708"/>
    </source>
</evidence>
<keyword evidence="1" id="KW-1133">Transmembrane helix</keyword>
<feature type="non-terminal residue" evidence="2">
    <location>
        <position position="1"/>
    </location>
</feature>
<keyword evidence="1" id="KW-0812">Transmembrane</keyword>
<keyword evidence="1" id="KW-0472">Membrane</keyword>
<feature type="transmembrane region" description="Helical" evidence="1">
    <location>
        <begin position="21"/>
        <end position="44"/>
    </location>
</feature>
<name>A0A8T6Q2I8_ECOLX</name>
<evidence type="ECO:0000313" key="2">
    <source>
        <dbReference type="EMBL" id="NEM89313.1"/>
    </source>
</evidence>
<reference evidence="2 3" key="1">
    <citation type="submission" date="2020-02" db="EMBL/GenBank/DDBJ databases">
        <authorList>
            <person name="Subbiah M."/>
            <person name="Call D."/>
        </authorList>
    </citation>
    <scope>NUCLEOTIDE SEQUENCE [LARGE SCALE GENOMIC DNA]</scope>
    <source>
        <strain evidence="2 3">8375wC2</strain>
    </source>
</reference>
<dbReference type="Proteomes" id="UP000469708">
    <property type="component" value="Unassembled WGS sequence"/>
</dbReference>